<accession>A0A7J6QDE5</accession>
<comment type="caution">
    <text evidence="1">The sequence shown here is derived from an EMBL/GenBank/DDBJ whole genome shotgun (WGS) entry which is preliminary data.</text>
</comment>
<dbReference type="AlphaFoldDB" id="A0A7J6QDE5"/>
<sequence>RRHHEQLITYMSFEQLIIGVSAAAVFLSKFPAVTAKGAMAPDNPDDAYPPWCPRSSFDTLTNAAFCNYNNYVDPRRTRSKGLIMMVENSMVNVAVADCPEANRRPAFYMTRRSSSSAIAGKAVTEISSILDKKDRLNLASSIVEFQPMGYGDTPPGWFDDEDDNEGGAFFNENDDDIAEEYEEPKQHFFGASSERDINTATTELPIAELKEVCSAVMEVVKDTFPDFNHLCSVSYKAAEEALTAAKLGSWQFIPITSGRHRVVPPENE</sequence>
<dbReference type="EMBL" id="JABANO010034110">
    <property type="protein sequence ID" value="KAF4705686.1"/>
    <property type="molecule type" value="Genomic_DNA"/>
</dbReference>
<reference evidence="1 2" key="1">
    <citation type="submission" date="2020-04" db="EMBL/GenBank/DDBJ databases">
        <title>Perkinsus olseni comparative genomics.</title>
        <authorList>
            <person name="Bogema D.R."/>
        </authorList>
    </citation>
    <scope>NUCLEOTIDE SEQUENCE [LARGE SCALE GENOMIC DNA]</scope>
    <source>
        <strain evidence="1 2">ATCC PRA-207</strain>
    </source>
</reference>
<feature type="non-terminal residue" evidence="1">
    <location>
        <position position="268"/>
    </location>
</feature>
<protein>
    <submittedName>
        <fullName evidence="1">Uncharacterized protein</fullName>
    </submittedName>
</protein>
<keyword evidence="2" id="KW-1185">Reference proteome</keyword>
<organism evidence="1 2">
    <name type="scientific">Perkinsus olseni</name>
    <name type="common">Perkinsus atlanticus</name>
    <dbReference type="NCBI Taxonomy" id="32597"/>
    <lineage>
        <taxon>Eukaryota</taxon>
        <taxon>Sar</taxon>
        <taxon>Alveolata</taxon>
        <taxon>Perkinsozoa</taxon>
        <taxon>Perkinsea</taxon>
        <taxon>Perkinsida</taxon>
        <taxon>Perkinsidae</taxon>
        <taxon>Perkinsus</taxon>
    </lineage>
</organism>
<evidence type="ECO:0000313" key="1">
    <source>
        <dbReference type="EMBL" id="KAF4705686.1"/>
    </source>
</evidence>
<evidence type="ECO:0000313" key="2">
    <source>
        <dbReference type="Proteomes" id="UP000553632"/>
    </source>
</evidence>
<name>A0A7J6QDE5_PEROL</name>
<gene>
    <name evidence="1" type="ORF">FOZ63_000217</name>
</gene>
<dbReference type="Proteomes" id="UP000553632">
    <property type="component" value="Unassembled WGS sequence"/>
</dbReference>
<proteinExistence type="predicted"/>